<proteinExistence type="predicted"/>
<reference evidence="3" key="1">
    <citation type="journal article" date="2023" name="Mol. Phylogenet. Evol.">
        <title>Genome-scale phylogeny and comparative genomics of the fungal order Sordariales.</title>
        <authorList>
            <person name="Hensen N."/>
            <person name="Bonometti L."/>
            <person name="Westerberg I."/>
            <person name="Brannstrom I.O."/>
            <person name="Guillou S."/>
            <person name="Cros-Aarteil S."/>
            <person name="Calhoun S."/>
            <person name="Haridas S."/>
            <person name="Kuo A."/>
            <person name="Mondo S."/>
            <person name="Pangilinan J."/>
            <person name="Riley R."/>
            <person name="LaButti K."/>
            <person name="Andreopoulos B."/>
            <person name="Lipzen A."/>
            <person name="Chen C."/>
            <person name="Yan M."/>
            <person name="Daum C."/>
            <person name="Ng V."/>
            <person name="Clum A."/>
            <person name="Steindorff A."/>
            <person name="Ohm R.A."/>
            <person name="Martin F."/>
            <person name="Silar P."/>
            <person name="Natvig D.O."/>
            <person name="Lalanne C."/>
            <person name="Gautier V."/>
            <person name="Ament-Velasquez S.L."/>
            <person name="Kruys A."/>
            <person name="Hutchinson M.I."/>
            <person name="Powell A.J."/>
            <person name="Barry K."/>
            <person name="Miller A.N."/>
            <person name="Grigoriev I.V."/>
            <person name="Debuchy R."/>
            <person name="Gladieux P."/>
            <person name="Hiltunen Thoren M."/>
            <person name="Johannesson H."/>
        </authorList>
    </citation>
    <scope>NUCLEOTIDE SEQUENCE [LARGE SCALE GENOMIC DNA]</scope>
    <source>
        <strain evidence="3">CBS 340.73</strain>
    </source>
</reference>
<protein>
    <submittedName>
        <fullName evidence="2">Uncharacterized protein</fullName>
    </submittedName>
</protein>
<sequence length="232" mass="25910">MSDRNPKGLLALPKELHDKIFLPELEENDRICRMLAFTLVAKGGVLEPKWVKENQASLRKVDPNAWPERKLGTSTSQQSLEHQRKNSSTAFKRLLSQLGGDILPVLDRMVGESGQAPNGRTKRERLLGGLWSSAKPIYVLLDCREGKSRESVVEPSDLPAWGGLGPLNAQSRIWCWTRGDVQTVLHKTGGLFQELFPVEAPILEFNDGMHPILEFKFLFQSPPKSTDSAGSR</sequence>
<organism evidence="2 3">
    <name type="scientific">Diplogelasinospora grovesii</name>
    <dbReference type="NCBI Taxonomy" id="303347"/>
    <lineage>
        <taxon>Eukaryota</taxon>
        <taxon>Fungi</taxon>
        <taxon>Dikarya</taxon>
        <taxon>Ascomycota</taxon>
        <taxon>Pezizomycotina</taxon>
        <taxon>Sordariomycetes</taxon>
        <taxon>Sordariomycetidae</taxon>
        <taxon>Sordariales</taxon>
        <taxon>Diplogelasinosporaceae</taxon>
        <taxon>Diplogelasinospora</taxon>
    </lineage>
</organism>
<evidence type="ECO:0000313" key="2">
    <source>
        <dbReference type="EMBL" id="KAK3934146.1"/>
    </source>
</evidence>
<feature type="compositionally biased region" description="Polar residues" evidence="1">
    <location>
        <begin position="72"/>
        <end position="86"/>
    </location>
</feature>
<comment type="caution">
    <text evidence="2">The sequence shown here is derived from an EMBL/GenBank/DDBJ whole genome shotgun (WGS) entry which is preliminary data.</text>
</comment>
<feature type="region of interest" description="Disordered" evidence="1">
    <location>
        <begin position="61"/>
        <end position="86"/>
    </location>
</feature>
<name>A0AAN6RZF7_9PEZI</name>
<feature type="compositionally biased region" description="Basic and acidic residues" evidence="1">
    <location>
        <begin position="61"/>
        <end position="71"/>
    </location>
</feature>
<gene>
    <name evidence="2" type="ORF">QBC46DRAFT_414177</name>
</gene>
<dbReference type="AlphaFoldDB" id="A0AAN6RZF7"/>
<dbReference type="Proteomes" id="UP001303473">
    <property type="component" value="Unassembled WGS sequence"/>
</dbReference>
<evidence type="ECO:0000256" key="1">
    <source>
        <dbReference type="SAM" id="MobiDB-lite"/>
    </source>
</evidence>
<accession>A0AAN6RZF7</accession>
<dbReference type="EMBL" id="MU854022">
    <property type="protein sequence ID" value="KAK3934146.1"/>
    <property type="molecule type" value="Genomic_DNA"/>
</dbReference>
<evidence type="ECO:0000313" key="3">
    <source>
        <dbReference type="Proteomes" id="UP001303473"/>
    </source>
</evidence>
<keyword evidence="3" id="KW-1185">Reference proteome</keyword>